<accession>A0A6C0CG70</accession>
<evidence type="ECO:0008006" key="3">
    <source>
        <dbReference type="Google" id="ProtNLM"/>
    </source>
</evidence>
<reference evidence="2" key="1">
    <citation type="journal article" date="2020" name="Nature">
        <title>Giant virus diversity and host interactions through global metagenomics.</title>
        <authorList>
            <person name="Schulz F."/>
            <person name="Roux S."/>
            <person name="Paez-Espino D."/>
            <person name="Jungbluth S."/>
            <person name="Walsh D.A."/>
            <person name="Denef V.J."/>
            <person name="McMahon K.D."/>
            <person name="Konstantinidis K.T."/>
            <person name="Eloe-Fadrosh E.A."/>
            <person name="Kyrpides N.C."/>
            <person name="Woyke T."/>
        </authorList>
    </citation>
    <scope>NUCLEOTIDE SEQUENCE</scope>
    <source>
        <strain evidence="2">GVMAG-M-3300020595-32</strain>
    </source>
</reference>
<sequence length="278" mass="32257">MAKNKLAMVDKKTKKKNKKSKTKKKITKKLNIVDVPLADKVSLGSKASIGSINYHYQKYYNTFAFIQKIISRDDKLKKIVCIPDKSKWLPSFMKVHFFTGIDSIKSHLESVKPVDPFVSKDNFMNELNKCMVKRLVPISLEIVIPNVGTHANVIIIDTKKKTVELFEPHGARSNESELESISRAYFKVSKNVHKFVRMNLPEFTYIPPSKYEPEDGLQVRLDAFSGLCVTWSILYLHYRILNPDLNPKKLMEYLDKTFTMKKMLRYTRYVEEVLKGKI</sequence>
<feature type="region of interest" description="Disordered" evidence="1">
    <location>
        <begin position="1"/>
        <end position="23"/>
    </location>
</feature>
<dbReference type="EMBL" id="MN739396">
    <property type="protein sequence ID" value="QHT02614.1"/>
    <property type="molecule type" value="Genomic_DNA"/>
</dbReference>
<feature type="compositionally biased region" description="Basic residues" evidence="1">
    <location>
        <begin position="12"/>
        <end position="23"/>
    </location>
</feature>
<protein>
    <recommendedName>
        <fullName evidence="3">Ubiquitin-like protease family profile domain-containing protein</fullName>
    </recommendedName>
</protein>
<organism evidence="2">
    <name type="scientific">viral metagenome</name>
    <dbReference type="NCBI Taxonomy" id="1070528"/>
    <lineage>
        <taxon>unclassified sequences</taxon>
        <taxon>metagenomes</taxon>
        <taxon>organismal metagenomes</taxon>
    </lineage>
</organism>
<proteinExistence type="predicted"/>
<dbReference type="AlphaFoldDB" id="A0A6C0CG70"/>
<evidence type="ECO:0000313" key="2">
    <source>
        <dbReference type="EMBL" id="QHT02614.1"/>
    </source>
</evidence>
<name>A0A6C0CG70_9ZZZZ</name>
<evidence type="ECO:0000256" key="1">
    <source>
        <dbReference type="SAM" id="MobiDB-lite"/>
    </source>
</evidence>